<sequence>MSDGPDNLILVYLRRIDEKVDRLTSVVGDLGRRVTSLETKVTLLHGDFASQSERIDRIDLRLGRIERRLDIAPA</sequence>
<dbReference type="AlphaFoldDB" id="A0A2S6NN73"/>
<evidence type="ECO:0008006" key="3">
    <source>
        <dbReference type="Google" id="ProtNLM"/>
    </source>
</evidence>
<name>A0A2S6NN73_RHOGL</name>
<evidence type="ECO:0000313" key="2">
    <source>
        <dbReference type="Proteomes" id="UP000239724"/>
    </source>
</evidence>
<keyword evidence="2" id="KW-1185">Reference proteome</keyword>
<protein>
    <recommendedName>
        <fullName evidence="3">t-SNARE coiled-coil homology domain-containing protein</fullName>
    </recommendedName>
</protein>
<evidence type="ECO:0000313" key="1">
    <source>
        <dbReference type="EMBL" id="PPQ38311.1"/>
    </source>
</evidence>
<dbReference type="OrthoDB" id="7282689at2"/>
<dbReference type="RefSeq" id="WP_104517284.1">
    <property type="nucleotide sequence ID" value="NZ_NHRY01000041.1"/>
</dbReference>
<reference evidence="1 2" key="1">
    <citation type="journal article" date="2018" name="Arch. Microbiol.">
        <title>New insights into the metabolic potential of the phototrophic purple bacterium Rhodopila globiformis DSM 161(T) from its draft genome sequence and evidence for a vanadium-dependent nitrogenase.</title>
        <authorList>
            <person name="Imhoff J.F."/>
            <person name="Rahn T."/>
            <person name="Kunzel S."/>
            <person name="Neulinger S.C."/>
        </authorList>
    </citation>
    <scope>NUCLEOTIDE SEQUENCE [LARGE SCALE GENOMIC DNA]</scope>
    <source>
        <strain evidence="1 2">DSM 161</strain>
    </source>
</reference>
<dbReference type="Proteomes" id="UP000239724">
    <property type="component" value="Unassembled WGS sequence"/>
</dbReference>
<accession>A0A2S6NN73</accession>
<gene>
    <name evidence="1" type="ORF">CCS01_02475</name>
</gene>
<proteinExistence type="predicted"/>
<organism evidence="1 2">
    <name type="scientific">Rhodopila globiformis</name>
    <name type="common">Rhodopseudomonas globiformis</name>
    <dbReference type="NCBI Taxonomy" id="1071"/>
    <lineage>
        <taxon>Bacteria</taxon>
        <taxon>Pseudomonadati</taxon>
        <taxon>Pseudomonadota</taxon>
        <taxon>Alphaproteobacteria</taxon>
        <taxon>Acetobacterales</taxon>
        <taxon>Acetobacteraceae</taxon>
        <taxon>Rhodopila</taxon>
    </lineage>
</organism>
<comment type="caution">
    <text evidence="1">The sequence shown here is derived from an EMBL/GenBank/DDBJ whole genome shotgun (WGS) entry which is preliminary data.</text>
</comment>
<dbReference type="EMBL" id="NHRY01000041">
    <property type="protein sequence ID" value="PPQ38311.1"/>
    <property type="molecule type" value="Genomic_DNA"/>
</dbReference>
<dbReference type="Gene3D" id="1.20.1270.70">
    <property type="entry name" value="Designed single chain three-helix bundle"/>
    <property type="match status" value="1"/>
</dbReference>